<dbReference type="SMART" id="SM00086">
    <property type="entry name" value="PAC"/>
    <property type="match status" value="1"/>
</dbReference>
<evidence type="ECO:0000256" key="1">
    <source>
        <dbReference type="SAM" id="SignalP"/>
    </source>
</evidence>
<feature type="domain" description="PAC" evidence="3">
    <location>
        <begin position="562"/>
        <end position="614"/>
    </location>
</feature>
<dbReference type="PROSITE" id="PS50113">
    <property type="entry name" value="PAC"/>
    <property type="match status" value="1"/>
</dbReference>
<dbReference type="Gene3D" id="3.30.450.40">
    <property type="match status" value="1"/>
</dbReference>
<evidence type="ECO:0000313" key="6">
    <source>
        <dbReference type="Proteomes" id="UP000317155"/>
    </source>
</evidence>
<name>A0A550JGI3_9BACT</name>
<dbReference type="OrthoDB" id="9777298at2"/>
<dbReference type="InterPro" id="IPR029787">
    <property type="entry name" value="Nucleotide_cyclase"/>
</dbReference>
<feature type="signal peptide" evidence="1">
    <location>
        <begin position="1"/>
        <end position="24"/>
    </location>
</feature>
<feature type="domain" description="GGDEF" evidence="4">
    <location>
        <begin position="653"/>
        <end position="786"/>
    </location>
</feature>
<evidence type="ECO:0000259" key="3">
    <source>
        <dbReference type="PROSITE" id="PS50113"/>
    </source>
</evidence>
<dbReference type="InterPro" id="IPR003018">
    <property type="entry name" value="GAF"/>
</dbReference>
<dbReference type="Pfam" id="PF13185">
    <property type="entry name" value="GAF_2"/>
    <property type="match status" value="1"/>
</dbReference>
<dbReference type="SMART" id="SM00091">
    <property type="entry name" value="PAS"/>
    <property type="match status" value="1"/>
</dbReference>
<dbReference type="FunFam" id="3.30.70.270:FF:000001">
    <property type="entry name" value="Diguanylate cyclase domain protein"/>
    <property type="match status" value="1"/>
</dbReference>
<dbReference type="NCBIfam" id="TIGR00254">
    <property type="entry name" value="GGDEF"/>
    <property type="match status" value="1"/>
</dbReference>
<feature type="chain" id="PRO_5022044631" evidence="1">
    <location>
        <begin position="25"/>
        <end position="795"/>
    </location>
</feature>
<dbReference type="Pfam" id="PF00497">
    <property type="entry name" value="SBP_bac_3"/>
    <property type="match status" value="1"/>
</dbReference>
<dbReference type="NCBIfam" id="TIGR00229">
    <property type="entry name" value="sensory_box"/>
    <property type="match status" value="1"/>
</dbReference>
<dbReference type="GO" id="GO:0003824">
    <property type="term" value="F:catalytic activity"/>
    <property type="evidence" value="ECO:0007669"/>
    <property type="project" value="UniProtKB-ARBA"/>
</dbReference>
<dbReference type="InterPro" id="IPR052163">
    <property type="entry name" value="DGC-Regulatory_Protein"/>
</dbReference>
<evidence type="ECO:0000259" key="4">
    <source>
        <dbReference type="PROSITE" id="PS50887"/>
    </source>
</evidence>
<reference evidence="5 6" key="1">
    <citation type="submission" date="2019-07" db="EMBL/GenBank/DDBJ databases">
        <title>Insights of Desulfuromonas acetexigens electromicrobiology.</title>
        <authorList>
            <person name="Katuri K."/>
            <person name="Sapireddy V."/>
            <person name="Shaw D.R."/>
            <person name="Saikaly P."/>
        </authorList>
    </citation>
    <scope>NUCLEOTIDE SEQUENCE [LARGE SCALE GENOMIC DNA]</scope>
    <source>
        <strain evidence="5 6">2873</strain>
    </source>
</reference>
<sequence length="795" mass="88449">MGKRNFWALVVALFLWGGCACAFAATPLRVGVYQNMPLLGYDTDGKAKGLFAELLEEVARREGWELTYLPGSLAESLRRLEVGSLDLVPTVAFSAERAEHFAFGEETVFASWGQIVAPEGAGIETILDLDGKRVAVVKKNIHYDGPQGLLRTAEKFALRLSFVECDDFPGVLRAVRDGHADAGLLGRLEGLAGDDLAHLRKTSVLLSPVSIRVAFAKKGDPALVRAFDASLREWKQSEDSIYQQALARWVGGEKRSILPEWLPTALRVMGGGLALLVVVTVFSRVQVRRGLREISQKNHQLETEIDERRQAQNDLQWELKVNRAVAELSRLLLHSSALDEITHVILEEAKSLTDSPHGFVGFIDPRSGAMVCPTMTRDIWEACQVPDKKFVFHSFHGLWGWILKERQPILCNDPTTDYRSTGIPGGHVAIRRFVGVPALADGRLLGIIALANAERDYHAKDLELLERLASMYALAIRTMRATQAMRESEARFRAIFELSGVGIATLSPEGHFLQVNPAYCRFLGYSAEEILHKSVEDVTHPEDLAVTRTLYEEVRQGKRDFFAYDKRFVHRSGRDIWGAVTVAWLLDEEGRPEYAVGMVQDITERKLAELRLAENEERFKHLAHHDNLTGLPNRLLFADRLHHAMSRARRSGALLALLFFDLDRFKAINDTHGHEGGDEVLRAVAQRLTGLVRDADTVARFGGDEFIILMEDVTETTDVEHLAGKVLAGLAQPLPLGDQTLTVTTSIGISIFPRDGADADTLIKRADDAMFRAKQEGRNLFVFHDETPLARVAGP</sequence>
<dbReference type="PROSITE" id="PS50112">
    <property type="entry name" value="PAS"/>
    <property type="match status" value="1"/>
</dbReference>
<dbReference type="Gene3D" id="3.30.450.20">
    <property type="entry name" value="PAS domain"/>
    <property type="match status" value="1"/>
</dbReference>
<dbReference type="Pfam" id="PF00989">
    <property type="entry name" value="PAS"/>
    <property type="match status" value="1"/>
</dbReference>
<dbReference type="SMART" id="SM00065">
    <property type="entry name" value="GAF"/>
    <property type="match status" value="1"/>
</dbReference>
<dbReference type="Proteomes" id="UP000317155">
    <property type="component" value="Unassembled WGS sequence"/>
</dbReference>
<dbReference type="RefSeq" id="WP_092057369.1">
    <property type="nucleotide sequence ID" value="NZ_FOJJ01000034.1"/>
</dbReference>
<dbReference type="InterPro" id="IPR001610">
    <property type="entry name" value="PAC"/>
</dbReference>
<gene>
    <name evidence="5" type="ORF">FL622_07010</name>
</gene>
<dbReference type="CDD" id="cd00130">
    <property type="entry name" value="PAS"/>
    <property type="match status" value="1"/>
</dbReference>
<dbReference type="InterPro" id="IPR013767">
    <property type="entry name" value="PAS_fold"/>
</dbReference>
<dbReference type="PROSITE" id="PS50887">
    <property type="entry name" value="GGDEF"/>
    <property type="match status" value="1"/>
</dbReference>
<organism evidence="5 6">
    <name type="scientific">Trichloromonas acetexigens</name>
    <dbReference type="NCBI Taxonomy" id="38815"/>
    <lineage>
        <taxon>Bacteria</taxon>
        <taxon>Pseudomonadati</taxon>
        <taxon>Thermodesulfobacteriota</taxon>
        <taxon>Desulfuromonadia</taxon>
        <taxon>Desulfuromonadales</taxon>
        <taxon>Trichloromonadaceae</taxon>
        <taxon>Trichloromonas</taxon>
    </lineage>
</organism>
<evidence type="ECO:0000313" key="5">
    <source>
        <dbReference type="EMBL" id="TRO82320.1"/>
    </source>
</evidence>
<keyword evidence="6" id="KW-1185">Reference proteome</keyword>
<accession>A0A550JGI3</accession>
<evidence type="ECO:0000259" key="2">
    <source>
        <dbReference type="PROSITE" id="PS50112"/>
    </source>
</evidence>
<dbReference type="SUPFAM" id="SSF55781">
    <property type="entry name" value="GAF domain-like"/>
    <property type="match status" value="1"/>
</dbReference>
<dbReference type="InterPro" id="IPR043128">
    <property type="entry name" value="Rev_trsase/Diguanyl_cyclase"/>
</dbReference>
<dbReference type="Pfam" id="PF00990">
    <property type="entry name" value="GGDEF"/>
    <property type="match status" value="1"/>
</dbReference>
<dbReference type="AlphaFoldDB" id="A0A550JGI3"/>
<dbReference type="InterPro" id="IPR035965">
    <property type="entry name" value="PAS-like_dom_sf"/>
</dbReference>
<comment type="caution">
    <text evidence="5">The sequence shown here is derived from an EMBL/GenBank/DDBJ whole genome shotgun (WGS) entry which is preliminary data.</text>
</comment>
<dbReference type="SUPFAM" id="SSF55073">
    <property type="entry name" value="Nucleotide cyclase"/>
    <property type="match status" value="1"/>
</dbReference>
<feature type="domain" description="PAS" evidence="2">
    <location>
        <begin position="488"/>
        <end position="558"/>
    </location>
</feature>
<dbReference type="CDD" id="cd01949">
    <property type="entry name" value="GGDEF"/>
    <property type="match status" value="1"/>
</dbReference>
<dbReference type="Gene3D" id="3.30.70.270">
    <property type="match status" value="1"/>
</dbReference>
<dbReference type="Gene3D" id="3.40.190.10">
    <property type="entry name" value="Periplasmic binding protein-like II"/>
    <property type="match status" value="2"/>
</dbReference>
<dbReference type="InterPro" id="IPR029016">
    <property type="entry name" value="GAF-like_dom_sf"/>
</dbReference>
<dbReference type="PROSITE" id="PS51257">
    <property type="entry name" value="PROKAR_LIPOPROTEIN"/>
    <property type="match status" value="1"/>
</dbReference>
<dbReference type="PANTHER" id="PTHR46663:SF3">
    <property type="entry name" value="SLL0267 PROTEIN"/>
    <property type="match status" value="1"/>
</dbReference>
<protein>
    <submittedName>
        <fullName evidence="5">Diguanylate cyclase</fullName>
    </submittedName>
</protein>
<dbReference type="InterPro" id="IPR000700">
    <property type="entry name" value="PAS-assoc_C"/>
</dbReference>
<dbReference type="SMART" id="SM00062">
    <property type="entry name" value="PBPb"/>
    <property type="match status" value="1"/>
</dbReference>
<dbReference type="SUPFAM" id="SSF53850">
    <property type="entry name" value="Periplasmic binding protein-like II"/>
    <property type="match status" value="1"/>
</dbReference>
<dbReference type="InterPro" id="IPR000014">
    <property type="entry name" value="PAS"/>
</dbReference>
<dbReference type="GO" id="GO:0006355">
    <property type="term" value="P:regulation of DNA-templated transcription"/>
    <property type="evidence" value="ECO:0007669"/>
    <property type="project" value="InterPro"/>
</dbReference>
<proteinExistence type="predicted"/>
<dbReference type="PANTHER" id="PTHR46663">
    <property type="entry name" value="DIGUANYLATE CYCLASE DGCT-RELATED"/>
    <property type="match status" value="1"/>
</dbReference>
<dbReference type="InterPro" id="IPR001638">
    <property type="entry name" value="Solute-binding_3/MltF_N"/>
</dbReference>
<dbReference type="SUPFAM" id="SSF55785">
    <property type="entry name" value="PYP-like sensor domain (PAS domain)"/>
    <property type="match status" value="1"/>
</dbReference>
<dbReference type="SMART" id="SM00267">
    <property type="entry name" value="GGDEF"/>
    <property type="match status" value="1"/>
</dbReference>
<dbReference type="InterPro" id="IPR000160">
    <property type="entry name" value="GGDEF_dom"/>
</dbReference>
<keyword evidence="1" id="KW-0732">Signal</keyword>
<dbReference type="EMBL" id="VJVV01000004">
    <property type="protein sequence ID" value="TRO82320.1"/>
    <property type="molecule type" value="Genomic_DNA"/>
</dbReference>